<evidence type="ECO:0000313" key="13">
    <source>
        <dbReference type="EMBL" id="TYO95915.1"/>
    </source>
</evidence>
<keyword evidence="2 10" id="KW-0132">Cell division</keyword>
<feature type="binding site" evidence="10">
    <location>
        <position position="196"/>
    </location>
    <ligand>
        <name>UDP-N-acetyl-alpha-D-glucosamine</name>
        <dbReference type="ChEBI" id="CHEBI:57705"/>
    </ligand>
</feature>
<dbReference type="CDD" id="cd03785">
    <property type="entry name" value="GT28_MurG"/>
    <property type="match status" value="1"/>
</dbReference>
<comment type="similarity">
    <text evidence="10">Belongs to the glycosyltransferase 28 family. MurG subfamily.</text>
</comment>
<dbReference type="GO" id="GO:0005886">
    <property type="term" value="C:plasma membrane"/>
    <property type="evidence" value="ECO:0007669"/>
    <property type="project" value="UniProtKB-SubCell"/>
</dbReference>
<dbReference type="GO" id="GO:0009252">
    <property type="term" value="P:peptidoglycan biosynthetic process"/>
    <property type="evidence" value="ECO:0007669"/>
    <property type="project" value="UniProtKB-UniRule"/>
</dbReference>
<feature type="binding site" evidence="10">
    <location>
        <position position="124"/>
    </location>
    <ligand>
        <name>UDP-N-acetyl-alpha-D-glucosamine</name>
        <dbReference type="ChEBI" id="CHEBI:57705"/>
    </ligand>
</feature>
<dbReference type="GO" id="GO:0051991">
    <property type="term" value="F:UDP-N-acetyl-D-glucosamine:N-acetylmuramoyl-L-alanyl-D-glutamyl-meso-2,6-diaminopimelyl-D-alanyl-D-alanine-diphosphoundecaprenol 4-beta-N-acetylglucosaminlytransferase activity"/>
    <property type="evidence" value="ECO:0007669"/>
    <property type="project" value="RHEA"/>
</dbReference>
<gene>
    <name evidence="10" type="primary">murG</name>
    <name evidence="13" type="ORF">LX24_01305</name>
</gene>
<keyword evidence="7 10" id="KW-0472">Membrane</keyword>
<dbReference type="Pfam" id="PF04101">
    <property type="entry name" value="Glyco_tran_28_C"/>
    <property type="match status" value="1"/>
</dbReference>
<dbReference type="EC" id="2.4.1.227" evidence="10"/>
<keyword evidence="6 10" id="KW-0573">Peptidoglycan synthesis</keyword>
<feature type="binding site" evidence="10">
    <location>
        <position position="166"/>
    </location>
    <ligand>
        <name>UDP-N-acetyl-alpha-D-glucosamine</name>
        <dbReference type="ChEBI" id="CHEBI:57705"/>
    </ligand>
</feature>
<dbReference type="GO" id="GO:0071555">
    <property type="term" value="P:cell wall organization"/>
    <property type="evidence" value="ECO:0007669"/>
    <property type="project" value="UniProtKB-KW"/>
</dbReference>
<evidence type="ECO:0000256" key="2">
    <source>
        <dbReference type="ARBA" id="ARBA00022618"/>
    </source>
</evidence>
<comment type="subcellular location">
    <subcellularLocation>
        <location evidence="10">Cell membrane</location>
        <topology evidence="10">Peripheral membrane protein</topology>
        <orientation evidence="10">Cytoplasmic side</orientation>
    </subcellularLocation>
</comment>
<evidence type="ECO:0000256" key="10">
    <source>
        <dbReference type="HAMAP-Rule" id="MF_00033"/>
    </source>
</evidence>
<dbReference type="InterPro" id="IPR006009">
    <property type="entry name" value="GlcNAc_MurG"/>
</dbReference>
<evidence type="ECO:0000256" key="4">
    <source>
        <dbReference type="ARBA" id="ARBA00022679"/>
    </source>
</evidence>
<proteinExistence type="inferred from homology"/>
<feature type="domain" description="Glycosyltransferase family 28 N-terminal" evidence="11">
    <location>
        <begin position="3"/>
        <end position="142"/>
    </location>
</feature>
<evidence type="ECO:0000313" key="14">
    <source>
        <dbReference type="Proteomes" id="UP000323166"/>
    </source>
</evidence>
<evidence type="ECO:0000256" key="3">
    <source>
        <dbReference type="ARBA" id="ARBA00022676"/>
    </source>
</evidence>
<dbReference type="InterPro" id="IPR004276">
    <property type="entry name" value="GlycoTrans_28_N"/>
</dbReference>
<dbReference type="Pfam" id="PF03033">
    <property type="entry name" value="Glyco_transf_28"/>
    <property type="match status" value="1"/>
</dbReference>
<feature type="domain" description="Glycosyl transferase family 28 C-terminal" evidence="12">
    <location>
        <begin position="190"/>
        <end position="354"/>
    </location>
</feature>
<accession>A0A5S4ZUL8</accession>
<keyword evidence="5 10" id="KW-0133">Cell shape</keyword>
<dbReference type="SUPFAM" id="SSF53756">
    <property type="entry name" value="UDP-Glycosyltransferase/glycogen phosphorylase"/>
    <property type="match status" value="1"/>
</dbReference>
<reference evidence="13 14" key="1">
    <citation type="submission" date="2019-07" db="EMBL/GenBank/DDBJ databases">
        <title>Genomic Encyclopedia of Type Strains, Phase I: the one thousand microbial genomes (KMG-I) project.</title>
        <authorList>
            <person name="Kyrpides N."/>
        </authorList>
    </citation>
    <scope>NUCLEOTIDE SEQUENCE [LARGE SCALE GENOMIC DNA]</scope>
    <source>
        <strain evidence="13 14">DSM 6562</strain>
    </source>
</reference>
<feature type="binding site" evidence="10">
    <location>
        <begin position="10"/>
        <end position="12"/>
    </location>
    <ligand>
        <name>UDP-N-acetyl-alpha-D-glucosamine</name>
        <dbReference type="ChEBI" id="CHEBI:57705"/>
    </ligand>
</feature>
<evidence type="ECO:0000259" key="11">
    <source>
        <dbReference type="Pfam" id="PF03033"/>
    </source>
</evidence>
<keyword evidence="1 10" id="KW-1003">Cell membrane</keyword>
<keyword evidence="3 10" id="KW-0328">Glycosyltransferase</keyword>
<evidence type="ECO:0000256" key="7">
    <source>
        <dbReference type="ARBA" id="ARBA00023136"/>
    </source>
</evidence>
<comment type="function">
    <text evidence="10">Cell wall formation. Catalyzes the transfer of a GlcNAc subunit on undecaprenyl-pyrophosphoryl-MurNAc-pentapeptide (lipid intermediate I) to form undecaprenyl-pyrophosphoryl-MurNAc-(pentapeptide)GlcNAc (lipid intermediate II).</text>
</comment>
<protein>
    <recommendedName>
        <fullName evidence="10">UDP-N-acetylglucosamine--N-acetylmuramyl-(pentapeptide) pyrophosphoryl-undecaprenol N-acetylglucosamine transferase</fullName>
        <ecNumber evidence="10">2.4.1.227</ecNumber>
    </recommendedName>
    <alternativeName>
        <fullName evidence="10">Undecaprenyl-PP-MurNAc-pentapeptide-UDPGlcNAc GlcNAc transferase</fullName>
    </alternativeName>
</protein>
<evidence type="ECO:0000256" key="9">
    <source>
        <dbReference type="ARBA" id="ARBA00023316"/>
    </source>
</evidence>
<dbReference type="GO" id="GO:0050511">
    <property type="term" value="F:undecaprenyldiphospho-muramoylpentapeptide beta-N-acetylglucosaminyltransferase activity"/>
    <property type="evidence" value="ECO:0007669"/>
    <property type="project" value="UniProtKB-UniRule"/>
</dbReference>
<dbReference type="RefSeq" id="WP_166511336.1">
    <property type="nucleotide sequence ID" value="NZ_VNHM01000006.1"/>
</dbReference>
<dbReference type="EMBL" id="VNHM01000006">
    <property type="protein sequence ID" value="TYO95915.1"/>
    <property type="molecule type" value="Genomic_DNA"/>
</dbReference>
<evidence type="ECO:0000256" key="5">
    <source>
        <dbReference type="ARBA" id="ARBA00022960"/>
    </source>
</evidence>
<evidence type="ECO:0000256" key="8">
    <source>
        <dbReference type="ARBA" id="ARBA00023306"/>
    </source>
</evidence>
<dbReference type="GO" id="GO:0008360">
    <property type="term" value="P:regulation of cell shape"/>
    <property type="evidence" value="ECO:0007669"/>
    <property type="project" value="UniProtKB-KW"/>
</dbReference>
<comment type="caution">
    <text evidence="13">The sequence shown here is derived from an EMBL/GenBank/DDBJ whole genome shotgun (WGS) entry which is preliminary data.</text>
</comment>
<comment type="catalytic activity">
    <reaction evidence="10">
        <text>di-trans,octa-cis-undecaprenyl diphospho-N-acetyl-alpha-D-muramoyl-L-alanyl-D-glutamyl-meso-2,6-diaminopimeloyl-D-alanyl-D-alanine + UDP-N-acetyl-alpha-D-glucosamine = di-trans,octa-cis-undecaprenyl diphospho-[N-acetyl-alpha-D-glucosaminyl-(1-&gt;4)]-N-acetyl-alpha-D-muramoyl-L-alanyl-D-glutamyl-meso-2,6-diaminopimeloyl-D-alanyl-D-alanine + UDP + H(+)</text>
        <dbReference type="Rhea" id="RHEA:31227"/>
        <dbReference type="ChEBI" id="CHEBI:15378"/>
        <dbReference type="ChEBI" id="CHEBI:57705"/>
        <dbReference type="ChEBI" id="CHEBI:58223"/>
        <dbReference type="ChEBI" id="CHEBI:61387"/>
        <dbReference type="ChEBI" id="CHEBI:61388"/>
        <dbReference type="EC" id="2.4.1.227"/>
    </reaction>
</comment>
<name>A0A5S4ZUL8_9FIRM</name>
<dbReference type="HAMAP" id="MF_00033">
    <property type="entry name" value="MurG"/>
    <property type="match status" value="1"/>
</dbReference>
<dbReference type="GO" id="GO:0005975">
    <property type="term" value="P:carbohydrate metabolic process"/>
    <property type="evidence" value="ECO:0007669"/>
    <property type="project" value="InterPro"/>
</dbReference>
<comment type="pathway">
    <text evidence="10">Cell wall biogenesis; peptidoglycan biosynthesis.</text>
</comment>
<comment type="caution">
    <text evidence="10">Lacks conserved residue(s) required for the propagation of feature annotation.</text>
</comment>
<evidence type="ECO:0000256" key="6">
    <source>
        <dbReference type="ARBA" id="ARBA00022984"/>
    </source>
</evidence>
<dbReference type="Proteomes" id="UP000323166">
    <property type="component" value="Unassembled WGS sequence"/>
</dbReference>
<feature type="binding site" evidence="10">
    <location>
        <position position="301"/>
    </location>
    <ligand>
        <name>UDP-N-acetyl-alpha-D-glucosamine</name>
        <dbReference type="ChEBI" id="CHEBI:57705"/>
    </ligand>
</feature>
<dbReference type="InterPro" id="IPR007235">
    <property type="entry name" value="Glyco_trans_28_C"/>
</dbReference>
<dbReference type="Gene3D" id="3.40.50.2000">
    <property type="entry name" value="Glycogen Phosphorylase B"/>
    <property type="match status" value="2"/>
</dbReference>
<keyword evidence="8 10" id="KW-0131">Cell cycle</keyword>
<keyword evidence="4 10" id="KW-0808">Transferase</keyword>
<dbReference type="NCBIfam" id="TIGR01133">
    <property type="entry name" value="murG"/>
    <property type="match status" value="1"/>
</dbReference>
<keyword evidence="14" id="KW-1185">Reference proteome</keyword>
<dbReference type="PANTHER" id="PTHR21015">
    <property type="entry name" value="UDP-N-ACETYLGLUCOSAMINE--N-ACETYLMURAMYL-(PENTAPEPTIDE) PYROPHOSPHORYL-UNDECAPRENOL N-ACETYLGLUCOSAMINE TRANSFERASE 1"/>
    <property type="match status" value="1"/>
</dbReference>
<sequence>MRFIVSGGGTGGHIYPALAIAGGLKQRFPGCSVMYIGTNRGLEADIVPKAGYRFHAVRAVGIKRSLSWHNLKVPWEAWAGYREARRLIRGFAPRAVVGTGGYVCGPVLLAAARLKIPTLIHEQNALPGITNRILSRFVDRVAVTFEDALPFFPRRAPVRLTGLPVRSEVLTAERELARERFGVHQGELLVLSFGGSQGARTLNRAVARAITHLAGIPEVRLLHVTGSGQYQQFMDMLAKEGFGRDMPDNVTVVPYLYEMPEALAAADLVVSRAGAATLAEITVRGLPALLVPFPYATGNHQEHNARALVSRGAAEMVADAEFSGSTLVGVIEKLLADRSRLEEMAEASRRLGKPGALDDIIGIVEEII</sequence>
<evidence type="ECO:0000259" key="12">
    <source>
        <dbReference type="Pfam" id="PF04101"/>
    </source>
</evidence>
<evidence type="ECO:0000256" key="1">
    <source>
        <dbReference type="ARBA" id="ARBA00022475"/>
    </source>
</evidence>
<keyword evidence="9 10" id="KW-0961">Cell wall biogenesis/degradation</keyword>
<dbReference type="PANTHER" id="PTHR21015:SF22">
    <property type="entry name" value="GLYCOSYLTRANSFERASE"/>
    <property type="match status" value="1"/>
</dbReference>
<dbReference type="GO" id="GO:0051301">
    <property type="term" value="P:cell division"/>
    <property type="evidence" value="ECO:0007669"/>
    <property type="project" value="UniProtKB-KW"/>
</dbReference>
<organism evidence="13 14">
    <name type="scientific">Desulfallas thermosapovorans DSM 6562</name>
    <dbReference type="NCBI Taxonomy" id="1121431"/>
    <lineage>
        <taxon>Bacteria</taxon>
        <taxon>Bacillati</taxon>
        <taxon>Bacillota</taxon>
        <taxon>Clostridia</taxon>
        <taxon>Eubacteriales</taxon>
        <taxon>Desulfallaceae</taxon>
        <taxon>Desulfallas</taxon>
    </lineage>
</organism>
<dbReference type="AlphaFoldDB" id="A0A5S4ZUL8"/>
<dbReference type="UniPathway" id="UPA00219"/>